<protein>
    <submittedName>
        <fullName evidence="5">ROK family transcriptional regulator</fullName>
    </submittedName>
</protein>
<organism evidence="5 6">
    <name type="scientific">Enterocloster bolteae</name>
    <dbReference type="NCBI Taxonomy" id="208479"/>
    <lineage>
        <taxon>Bacteria</taxon>
        <taxon>Bacillati</taxon>
        <taxon>Bacillota</taxon>
        <taxon>Clostridia</taxon>
        <taxon>Lachnospirales</taxon>
        <taxon>Lachnospiraceae</taxon>
        <taxon>Enterocloster</taxon>
    </lineage>
</organism>
<evidence type="ECO:0000256" key="2">
    <source>
        <dbReference type="ARBA" id="ARBA00006479"/>
    </source>
</evidence>
<dbReference type="Proteomes" id="UP000283975">
    <property type="component" value="Unassembled WGS sequence"/>
</dbReference>
<sequence length="388" mass="42910">MKGNNLSDVKKANRQVVYECIWSHKAVTMTDIAYMTHLSRPTVTSLVQEMTADNLVVKSGYGTSNGGRNPVLYHANAGAAYAMGIDLEFPKVRMAISNLECENICFSVRVYPRDSDKDQMIRLLKQQMDDLIQDSGIDRSRLLGVGMGIPGVIDYKQNHSVLFERIEGWENVPIGDIIQRYVGKPVYICNDVNLLSWAERKAAHLEDVQNMLYIVIRSGIGMAIWTDGSLMQGEMGNSGRIGHMTVDKNGLECKCGSRGCLGLYTSEKAMMRIYSELTGKEIKQAGDLVPLAESGDKAALQVFETCGRYLGIGIVNVANLFDISEVVVSASFDVSYILRNAQYALDVRKMNTIRREVKIREGLLAESGFGLGGCLLVLDKEHMSLLEG</sequence>
<reference evidence="6 7" key="1">
    <citation type="submission" date="2018-08" db="EMBL/GenBank/DDBJ databases">
        <title>A genome reference for cultivated species of the human gut microbiota.</title>
        <authorList>
            <person name="Zou Y."/>
            <person name="Xue W."/>
            <person name="Luo G."/>
        </authorList>
    </citation>
    <scope>NUCLEOTIDE SEQUENCE [LARGE SCALE GENOMIC DNA]</scope>
    <source>
        <strain evidence="4 7">AF14-18</strain>
        <strain evidence="5 6">AM35-14</strain>
    </source>
</reference>
<keyword evidence="3" id="KW-0119">Carbohydrate metabolism</keyword>
<dbReference type="GO" id="GO:0042732">
    <property type="term" value="P:D-xylose metabolic process"/>
    <property type="evidence" value="ECO:0007669"/>
    <property type="project" value="UniProtKB-KW"/>
</dbReference>
<dbReference type="InterPro" id="IPR036390">
    <property type="entry name" value="WH_DNA-bd_sf"/>
</dbReference>
<dbReference type="InterPro" id="IPR000600">
    <property type="entry name" value="ROK"/>
</dbReference>
<evidence type="ECO:0000313" key="5">
    <source>
        <dbReference type="EMBL" id="RHC50624.1"/>
    </source>
</evidence>
<dbReference type="EMBL" id="QRZM01000002">
    <property type="protein sequence ID" value="RGV77531.1"/>
    <property type="molecule type" value="Genomic_DNA"/>
</dbReference>
<dbReference type="EMBL" id="QSHZ01000036">
    <property type="protein sequence ID" value="RHC50624.1"/>
    <property type="molecule type" value="Genomic_DNA"/>
</dbReference>
<proteinExistence type="inferred from homology"/>
<dbReference type="RefSeq" id="WP_002564923.1">
    <property type="nucleotide sequence ID" value="NZ_CABKUK010000001.1"/>
</dbReference>
<evidence type="ECO:0000256" key="3">
    <source>
        <dbReference type="ARBA" id="ARBA00022629"/>
    </source>
</evidence>
<dbReference type="KEGG" id="cbol:CGC65_18760"/>
<evidence type="ECO:0000256" key="1">
    <source>
        <dbReference type="ARBA" id="ARBA00002486"/>
    </source>
</evidence>
<comment type="similarity">
    <text evidence="2">Belongs to the ROK (NagC/XylR) family.</text>
</comment>
<dbReference type="Gene3D" id="3.30.420.40">
    <property type="match status" value="2"/>
</dbReference>
<name>A0A414AM34_9FIRM</name>
<comment type="caution">
    <text evidence="5">The sequence shown here is derived from an EMBL/GenBank/DDBJ whole genome shotgun (WGS) entry which is preliminary data.</text>
</comment>
<accession>A0A414AM34</accession>
<dbReference type="PANTHER" id="PTHR18964:SF149">
    <property type="entry name" value="BIFUNCTIONAL UDP-N-ACETYLGLUCOSAMINE 2-EPIMERASE_N-ACETYLMANNOSAMINE KINASE"/>
    <property type="match status" value="1"/>
</dbReference>
<dbReference type="Gene3D" id="1.10.10.10">
    <property type="entry name" value="Winged helix-like DNA-binding domain superfamily/Winged helix DNA-binding domain"/>
    <property type="match status" value="1"/>
</dbReference>
<dbReference type="SUPFAM" id="SSF53067">
    <property type="entry name" value="Actin-like ATPase domain"/>
    <property type="match status" value="1"/>
</dbReference>
<dbReference type="Proteomes" id="UP000284543">
    <property type="component" value="Unassembled WGS sequence"/>
</dbReference>
<gene>
    <name evidence="5" type="ORF">DW839_25495</name>
    <name evidence="4" type="ORF">DWW02_07650</name>
</gene>
<dbReference type="AlphaFoldDB" id="A0A414AM34"/>
<dbReference type="PROSITE" id="PS01125">
    <property type="entry name" value="ROK"/>
    <property type="match status" value="1"/>
</dbReference>
<evidence type="ECO:0000313" key="6">
    <source>
        <dbReference type="Proteomes" id="UP000283975"/>
    </source>
</evidence>
<dbReference type="InterPro" id="IPR049874">
    <property type="entry name" value="ROK_cs"/>
</dbReference>
<comment type="function">
    <text evidence="1">Transcriptional repressor of xylose-utilizing enzymes.</text>
</comment>
<keyword evidence="3" id="KW-0859">Xylose metabolism</keyword>
<dbReference type="PANTHER" id="PTHR18964">
    <property type="entry name" value="ROK (REPRESSOR, ORF, KINASE) FAMILY"/>
    <property type="match status" value="1"/>
</dbReference>
<dbReference type="InterPro" id="IPR043129">
    <property type="entry name" value="ATPase_NBD"/>
</dbReference>
<dbReference type="Pfam" id="PF00480">
    <property type="entry name" value="ROK"/>
    <property type="match status" value="1"/>
</dbReference>
<dbReference type="SUPFAM" id="SSF46785">
    <property type="entry name" value="Winged helix' DNA-binding domain"/>
    <property type="match status" value="1"/>
</dbReference>
<evidence type="ECO:0000313" key="7">
    <source>
        <dbReference type="Proteomes" id="UP000284543"/>
    </source>
</evidence>
<evidence type="ECO:0000313" key="4">
    <source>
        <dbReference type="EMBL" id="RGV77531.1"/>
    </source>
</evidence>
<dbReference type="InterPro" id="IPR036388">
    <property type="entry name" value="WH-like_DNA-bd_sf"/>
</dbReference>